<reference evidence="1 4" key="2">
    <citation type="submission" date="2017-09" db="EMBL/GenBank/DDBJ databases">
        <title>Extensive intraspecific genome diversity in a model arbuscular mycorrhizal fungus.</title>
        <authorList>
            <person name="Chen E.C."/>
            <person name="Morin E."/>
            <person name="Beaudet D."/>
            <person name="Noel J."/>
            <person name="Ndikumana S."/>
            <person name="Charron P."/>
            <person name="St-Onge C."/>
            <person name="Giorgi J."/>
            <person name="Grigoriev I.V."/>
            <person name="Roux C."/>
            <person name="Martin F.M."/>
            <person name="Corradi N."/>
        </authorList>
    </citation>
    <scope>NUCLEOTIDE SEQUENCE [LARGE SCALE GENOMIC DNA]</scope>
    <source>
        <strain evidence="1 4">A5</strain>
    </source>
</reference>
<proteinExistence type="predicted"/>
<evidence type="ECO:0000313" key="1">
    <source>
        <dbReference type="EMBL" id="PKB93877.1"/>
    </source>
</evidence>
<protein>
    <submittedName>
        <fullName evidence="1">Uncharacterized protein</fullName>
    </submittedName>
</protein>
<dbReference type="AlphaFoldDB" id="A0A2N0NH14"/>
<evidence type="ECO:0000313" key="3">
    <source>
        <dbReference type="Proteomes" id="UP000232688"/>
    </source>
</evidence>
<organism evidence="1 4">
    <name type="scientific">Rhizophagus irregularis</name>
    <dbReference type="NCBI Taxonomy" id="588596"/>
    <lineage>
        <taxon>Eukaryota</taxon>
        <taxon>Fungi</taxon>
        <taxon>Fungi incertae sedis</taxon>
        <taxon>Mucoromycota</taxon>
        <taxon>Glomeromycotina</taxon>
        <taxon>Glomeromycetes</taxon>
        <taxon>Glomerales</taxon>
        <taxon>Glomeraceae</taxon>
        <taxon>Rhizophagus</taxon>
    </lineage>
</organism>
<dbReference type="Proteomes" id="UP000232688">
    <property type="component" value="Unassembled WGS sequence"/>
</dbReference>
<evidence type="ECO:0000313" key="2">
    <source>
        <dbReference type="EMBL" id="PKC72837.1"/>
    </source>
</evidence>
<comment type="caution">
    <text evidence="1">The sequence shown here is derived from an EMBL/GenBank/DDBJ whole genome shotgun (WGS) entry which is preliminary data.</text>
</comment>
<reference evidence="2 3" key="3">
    <citation type="submission" date="2017-10" db="EMBL/GenBank/DDBJ databases">
        <title>Extensive intraspecific genome diversity in a model arbuscular mycorrhizal fungus.</title>
        <authorList>
            <person name="Chen E.C.H."/>
            <person name="Morin E."/>
            <person name="Baudet D."/>
            <person name="Noel J."/>
            <person name="Ndikumana S."/>
            <person name="Charron P."/>
            <person name="St-Onge C."/>
            <person name="Giorgi J."/>
            <person name="Grigoriev I.V."/>
            <person name="Roux C."/>
            <person name="Martin F.M."/>
            <person name="Corradi N."/>
        </authorList>
    </citation>
    <scope>NUCLEOTIDE SEQUENCE [LARGE SCALE GENOMIC DNA]</scope>
    <source>
        <strain evidence="2 3">A1</strain>
    </source>
</reference>
<reference evidence="2 3" key="4">
    <citation type="submission" date="2017-10" db="EMBL/GenBank/DDBJ databases">
        <title>Genome analyses suggest a sexual origin of heterokaryosis in a supposedly ancient asexual fungus.</title>
        <authorList>
            <person name="Corradi N."/>
            <person name="Sedzielewska K."/>
            <person name="Noel J."/>
            <person name="Charron P."/>
            <person name="Farinelli L."/>
            <person name="Marton T."/>
            <person name="Kruger M."/>
            <person name="Pelin A."/>
            <person name="Brachmann A."/>
            <person name="Corradi N."/>
        </authorList>
    </citation>
    <scope>NUCLEOTIDE SEQUENCE [LARGE SCALE GENOMIC DNA]</scope>
    <source>
        <strain evidence="2 3">A1</strain>
    </source>
</reference>
<gene>
    <name evidence="2" type="ORF">RhiirA1_451831</name>
    <name evidence="1" type="ORF">RhiirA5_440095</name>
</gene>
<name>A0A2N0NH14_9GLOM</name>
<evidence type="ECO:0000313" key="4">
    <source>
        <dbReference type="Proteomes" id="UP000232722"/>
    </source>
</evidence>
<accession>A0A2N0NH14</accession>
<dbReference type="Proteomes" id="UP000232722">
    <property type="component" value="Unassembled WGS sequence"/>
</dbReference>
<sequence length="57" mass="6741">MEYKNKLQGIFSFSFYSPFPSFSFVSFHFSVSQMVLENKRVNFEVFLLCPKSQYAPN</sequence>
<dbReference type="VEuPathDB" id="FungiDB:RhiirA1_451831"/>
<reference evidence="1 4" key="1">
    <citation type="submission" date="2016-04" db="EMBL/GenBank/DDBJ databases">
        <title>Genome analyses suggest a sexual origin of heterokaryosis in a supposedly ancient asexual fungus.</title>
        <authorList>
            <person name="Ropars J."/>
            <person name="Sedzielewska K."/>
            <person name="Noel J."/>
            <person name="Charron P."/>
            <person name="Farinelli L."/>
            <person name="Marton T."/>
            <person name="Kruger M."/>
            <person name="Pelin A."/>
            <person name="Brachmann A."/>
            <person name="Corradi N."/>
        </authorList>
    </citation>
    <scope>NUCLEOTIDE SEQUENCE [LARGE SCALE GENOMIC DNA]</scope>
    <source>
        <strain evidence="1 4">A5</strain>
    </source>
</reference>
<dbReference type="EMBL" id="LLXJ01007071">
    <property type="protein sequence ID" value="PKB93877.1"/>
    <property type="molecule type" value="Genomic_DNA"/>
</dbReference>
<dbReference type="EMBL" id="LLXH01000111">
    <property type="protein sequence ID" value="PKC72837.1"/>
    <property type="molecule type" value="Genomic_DNA"/>
</dbReference>